<evidence type="ECO:0000313" key="2">
    <source>
        <dbReference type="Proteomes" id="UP001589828"/>
    </source>
</evidence>
<dbReference type="EMBL" id="JBHLTS010000004">
    <property type="protein sequence ID" value="MFC0513172.1"/>
    <property type="molecule type" value="Genomic_DNA"/>
</dbReference>
<dbReference type="Proteomes" id="UP001589828">
    <property type="component" value="Unassembled WGS sequence"/>
</dbReference>
<protein>
    <recommendedName>
        <fullName evidence="3">DUF721 domain-containing protein</fullName>
    </recommendedName>
</protein>
<organism evidence="1 2">
    <name type="scientific">Mucilaginibacter angelicae</name>
    <dbReference type="NCBI Taxonomy" id="869718"/>
    <lineage>
        <taxon>Bacteria</taxon>
        <taxon>Pseudomonadati</taxon>
        <taxon>Bacteroidota</taxon>
        <taxon>Sphingobacteriia</taxon>
        <taxon>Sphingobacteriales</taxon>
        <taxon>Sphingobacteriaceae</taxon>
        <taxon>Mucilaginibacter</taxon>
    </lineage>
</organism>
<dbReference type="RefSeq" id="WP_377021045.1">
    <property type="nucleotide sequence ID" value="NZ_JBHLTS010000004.1"/>
</dbReference>
<comment type="caution">
    <text evidence="1">The sequence shown here is derived from an EMBL/GenBank/DDBJ whole genome shotgun (WGS) entry which is preliminary data.</text>
</comment>
<accession>A0ABV6L0E2</accession>
<proteinExistence type="predicted"/>
<reference evidence="1 2" key="1">
    <citation type="submission" date="2024-09" db="EMBL/GenBank/DDBJ databases">
        <authorList>
            <person name="Sun Q."/>
            <person name="Mori K."/>
        </authorList>
    </citation>
    <scope>NUCLEOTIDE SEQUENCE [LARGE SCALE GENOMIC DNA]</scope>
    <source>
        <strain evidence="1 2">NCAIM B.02415</strain>
    </source>
</reference>
<name>A0ABV6L0E2_9SPHI</name>
<gene>
    <name evidence="1" type="ORF">ACFFGT_03135</name>
</gene>
<evidence type="ECO:0008006" key="3">
    <source>
        <dbReference type="Google" id="ProtNLM"/>
    </source>
</evidence>
<evidence type="ECO:0000313" key="1">
    <source>
        <dbReference type="EMBL" id="MFC0513172.1"/>
    </source>
</evidence>
<keyword evidence="2" id="KW-1185">Reference proteome</keyword>
<sequence length="83" mass="10108">MSNEYLQRVHKYILQKFPAYNSTIAFQQDKLIFVVPDGEIFQPYYEKVFQDLNACITQVRKREIDINIKVWSKYQERDFIILK</sequence>